<feature type="domain" description="C2H2-type" evidence="8">
    <location>
        <begin position="67"/>
        <end position="95"/>
    </location>
</feature>
<feature type="domain" description="C2H2-type" evidence="8">
    <location>
        <begin position="994"/>
        <end position="1022"/>
    </location>
</feature>
<feature type="domain" description="C2H2-type" evidence="8">
    <location>
        <begin position="1419"/>
        <end position="1447"/>
    </location>
</feature>
<reference evidence="9" key="1">
    <citation type="submission" date="2022-03" db="EMBL/GenBank/DDBJ databases">
        <authorList>
            <person name="Lindestad O."/>
        </authorList>
    </citation>
    <scope>NUCLEOTIDE SEQUENCE</scope>
</reference>
<dbReference type="EMBL" id="CAKXAJ010024774">
    <property type="protein sequence ID" value="CAH2230098.1"/>
    <property type="molecule type" value="Genomic_DNA"/>
</dbReference>
<feature type="domain" description="C2H2-type" evidence="8">
    <location>
        <begin position="1054"/>
        <end position="1082"/>
    </location>
</feature>
<feature type="domain" description="C2H2-type" evidence="8">
    <location>
        <begin position="1449"/>
        <end position="1477"/>
    </location>
</feature>
<name>A0A8S4R4R5_9NEOP</name>
<dbReference type="Pfam" id="PF00096">
    <property type="entry name" value="zf-C2H2"/>
    <property type="match status" value="6"/>
</dbReference>
<keyword evidence="6" id="KW-0175">Coiled coil</keyword>
<evidence type="ECO:0000256" key="2">
    <source>
        <dbReference type="ARBA" id="ARBA00022737"/>
    </source>
</evidence>
<feature type="coiled-coil region" evidence="6">
    <location>
        <begin position="1199"/>
        <end position="1226"/>
    </location>
</feature>
<feature type="domain" description="C2H2-type" evidence="8">
    <location>
        <begin position="707"/>
        <end position="734"/>
    </location>
</feature>
<evidence type="ECO:0000259" key="8">
    <source>
        <dbReference type="PROSITE" id="PS50157"/>
    </source>
</evidence>
<feature type="domain" description="C2H2-type" evidence="8">
    <location>
        <begin position="941"/>
        <end position="963"/>
    </location>
</feature>
<dbReference type="SUPFAM" id="SSF57667">
    <property type="entry name" value="beta-beta-alpha zinc fingers"/>
    <property type="match status" value="14"/>
</dbReference>
<keyword evidence="1" id="KW-0479">Metal-binding</keyword>
<feature type="region of interest" description="Disordered" evidence="7">
    <location>
        <begin position="1"/>
        <end position="27"/>
    </location>
</feature>
<feature type="domain" description="C2H2-type" evidence="8">
    <location>
        <begin position="1362"/>
        <end position="1384"/>
    </location>
</feature>
<dbReference type="FunFam" id="3.30.160.60:FF:000624">
    <property type="entry name" value="zinc finger protein 697"/>
    <property type="match status" value="2"/>
</dbReference>
<protein>
    <submittedName>
        <fullName evidence="9">Jg11305 protein</fullName>
    </submittedName>
</protein>
<sequence>MLFVVGVPRKTTHKKSKKDSLDKTEKKEAITPKVRQGEQLDKHRTNIREIIQCSNATPIRCRGGIGYACCFCKDQFPDPGDLKKHTIEQHDDESKSTFMKGKDMYGYLVKVDITALQCKLCSKEIETLEQIMDHLKDIHNRNISTDIPNHILPFKFDTEYLRCFMCHNVFNRFKALQEHMHTHYRNYLCKVCDAGFVNRHLLLCHNEGHKIGVFACEQCTEVFDTLRKKKLHQRKIHDGLNKPHKCGYCDERFKENCHKIEHLAKVHGVVGPLIKCKACDRTFATQQTWLLHTKKYHLMQRQHKCTRCEMDFFSKRELTDHMVKHTGTREYRCEMCFKSYGRLKTLKEHIRRLHPEERRFKCVDCCQSFDKHLALKCHISAKHGTRTIKIERGITKPRVVELKIVKSKGKDMFMSEAKKNQHNLRTILLNSNANPIRCKDSLGYGCAFCPDQFPMPTNLKKHFLDEHNNDRLIKVVAAKLFEHVVKLDITFLNCALCSKDIPKLEDLMAHLKNEHGKEIYLDIKTAIVPFKFDTPELRCAVCSAEYLNFKLLQEHMNSHFGNYICPVCGRGFMTERLLGTHVSRHKNGEHKCDDCGKIFGSKANLREHQKRTHLGLSKRNKCLICNERFLDYWKKIDHMVKMHGAPPVNIKCQACDRTFQNQRALSRHTKKDHLLERKHKCAECEMRFFSTSSLQRHMAKHTGLRQFRCDVCFKAYGRKNTLREHMRIHADDRRFACTHCGQAFVQKCSWRGLVESGRLIIKTEQECPGDDHNQSIKAKASKKTIKVQERSPMKNDKVKKEIKIEIVYNNKASLETQNEVKKHQNNIKEILLNTNATPIRCHKGIGYSCCFCKEQFPDPADLKSHTIHAHTDEEKSNFMKGKRLHGYFVKLDVTDLKCKVCDQSIENIEAMHDHLKNIHSKNIYTKMKNHVFPFKFSKDTLRCCVCSNVFSTFKALQEHMNVHCRNYVCEVCDSGFVNKDILSRHEECHKTGEFTCVKCSKTFDTARKKRLHVKMKHEELKLPHKCGYCAERFKEFAQKHEHLSKVHGVEKPTINCQVCNKSFKTKHEWRVHTARIHLMQKDNKCTLCDMEFYTKHELENHMTKHTGSRQFRCEVCFKAYGRKSTLREHMRIHADDRRFECAHCGQGDVLETGNLIIKIEPEHPDQSHDESVKGKTKATKKKIKVEAQSPVKKEINIQIVINKKEIREKQNELKKHQSNIKEILLNTNGTPIRCHKGIGYTCCFCKEQFPDPADLKKHTIQLHTDEDKSNFMEGARNTLHGYFVKLDITDFKCKLCDQNIDNIEAMLDHLKKIHNKNVFTKLNSHIFPFKFSKDTLKCCVCLNIFNTFKALQEHMNVHFRNYICEVCDAGFVNKHILSRHEECHKTGEFTCIKCSKTFDTARKKTLHERTKHAEPKLRNKCGYCSERFKEFAQKSEHLSKVHGIEKPMINCQVCNKGFKTKHEWRVHTARIHLLQKDHKCAHCDMEFYTKHELENHMAKHTGLRQFRCDVCFKSYGRKSTLRQHMRIHADDRRFECAHCGQGFVQKCSWRSHMRSKHGEEV</sequence>
<evidence type="ECO:0000313" key="10">
    <source>
        <dbReference type="Proteomes" id="UP000838756"/>
    </source>
</evidence>
<keyword evidence="3 5" id="KW-0863">Zinc-finger</keyword>
<keyword evidence="10" id="KW-1185">Reference proteome</keyword>
<dbReference type="Proteomes" id="UP000838756">
    <property type="component" value="Unassembled WGS sequence"/>
</dbReference>
<dbReference type="OrthoDB" id="6077919at2759"/>
<evidence type="ECO:0000256" key="4">
    <source>
        <dbReference type="ARBA" id="ARBA00022833"/>
    </source>
</evidence>
<feature type="domain" description="C2H2-type" evidence="8">
    <location>
        <begin position="1083"/>
        <end position="1110"/>
    </location>
</feature>
<evidence type="ECO:0000256" key="5">
    <source>
        <dbReference type="PROSITE-ProRule" id="PRU00042"/>
    </source>
</evidence>
<feature type="domain" description="C2H2-type" evidence="8">
    <location>
        <begin position="1478"/>
        <end position="1505"/>
    </location>
</feature>
<dbReference type="PROSITE" id="PS50157">
    <property type="entry name" value="ZINC_FINGER_C2H2_2"/>
    <property type="match status" value="27"/>
</dbReference>
<feature type="compositionally biased region" description="Basic and acidic residues" evidence="7">
    <location>
        <begin position="18"/>
        <end position="27"/>
    </location>
</feature>
<feature type="domain" description="C2H2-type" evidence="8">
    <location>
        <begin position="214"/>
        <end position="242"/>
    </location>
</feature>
<feature type="domain" description="C2H2-type" evidence="8">
    <location>
        <begin position="847"/>
        <end position="875"/>
    </location>
</feature>
<gene>
    <name evidence="9" type="primary">jg11305</name>
    <name evidence="9" type="ORF">PAEG_LOCUS9372</name>
</gene>
<feature type="domain" description="C2H2-type" evidence="8">
    <location>
        <begin position="1506"/>
        <end position="1533"/>
    </location>
</feature>
<keyword evidence="4" id="KW-0862">Zinc</keyword>
<feature type="domain" description="C2H2-type" evidence="8">
    <location>
        <begin position="274"/>
        <end position="302"/>
    </location>
</feature>
<feature type="domain" description="C2H2-type" evidence="8">
    <location>
        <begin position="650"/>
        <end position="678"/>
    </location>
</feature>
<evidence type="ECO:0000313" key="9">
    <source>
        <dbReference type="EMBL" id="CAH2230098.1"/>
    </source>
</evidence>
<dbReference type="PANTHER" id="PTHR24379">
    <property type="entry name" value="KRAB AND ZINC FINGER DOMAIN-CONTAINING"/>
    <property type="match status" value="1"/>
</dbReference>
<dbReference type="GO" id="GO:0008270">
    <property type="term" value="F:zinc ion binding"/>
    <property type="evidence" value="ECO:0007669"/>
    <property type="project" value="UniProtKB-KW"/>
</dbReference>
<feature type="domain" description="C2H2-type" evidence="8">
    <location>
        <begin position="967"/>
        <end position="989"/>
    </location>
</feature>
<accession>A0A8S4R4R5</accession>
<evidence type="ECO:0000256" key="7">
    <source>
        <dbReference type="SAM" id="MobiDB-lite"/>
    </source>
</evidence>
<feature type="domain" description="C2H2-type" evidence="8">
    <location>
        <begin position="331"/>
        <end position="359"/>
    </location>
</feature>
<dbReference type="InterPro" id="IPR013087">
    <property type="entry name" value="Znf_C2H2_type"/>
</dbReference>
<dbReference type="SMART" id="SM00355">
    <property type="entry name" value="ZnF_C2H2"/>
    <property type="match status" value="38"/>
</dbReference>
<organism evidence="9 10">
    <name type="scientific">Pararge aegeria aegeria</name>
    <dbReference type="NCBI Taxonomy" id="348720"/>
    <lineage>
        <taxon>Eukaryota</taxon>
        <taxon>Metazoa</taxon>
        <taxon>Ecdysozoa</taxon>
        <taxon>Arthropoda</taxon>
        <taxon>Hexapoda</taxon>
        <taxon>Insecta</taxon>
        <taxon>Pterygota</taxon>
        <taxon>Neoptera</taxon>
        <taxon>Endopterygota</taxon>
        <taxon>Lepidoptera</taxon>
        <taxon>Glossata</taxon>
        <taxon>Ditrysia</taxon>
        <taxon>Papilionoidea</taxon>
        <taxon>Nymphalidae</taxon>
        <taxon>Satyrinae</taxon>
        <taxon>Satyrini</taxon>
        <taxon>Parargina</taxon>
        <taxon>Pararge</taxon>
    </lineage>
</organism>
<feature type="domain" description="C2H2-type" evidence="8">
    <location>
        <begin position="303"/>
        <end position="330"/>
    </location>
</feature>
<dbReference type="InterPro" id="IPR036236">
    <property type="entry name" value="Znf_C2H2_sf"/>
</dbReference>
<dbReference type="PANTHER" id="PTHR24379:SF121">
    <property type="entry name" value="C2H2-TYPE DOMAIN-CONTAINING PROTEIN"/>
    <property type="match status" value="1"/>
</dbReference>
<evidence type="ECO:0000256" key="3">
    <source>
        <dbReference type="ARBA" id="ARBA00022771"/>
    </source>
</evidence>
<feature type="compositionally biased region" description="Basic residues" evidence="7">
    <location>
        <begin position="1174"/>
        <end position="1183"/>
    </location>
</feature>
<feature type="domain" description="C2H2-type" evidence="8">
    <location>
        <begin position="1240"/>
        <end position="1268"/>
    </location>
</feature>
<evidence type="ECO:0000256" key="1">
    <source>
        <dbReference type="ARBA" id="ARBA00022723"/>
    </source>
</evidence>
<feature type="domain" description="C2H2-type" evidence="8">
    <location>
        <begin position="1534"/>
        <end position="1561"/>
    </location>
</feature>
<feature type="domain" description="C2H2-type" evidence="8">
    <location>
        <begin position="563"/>
        <end position="590"/>
    </location>
</feature>
<feature type="domain" description="C2H2-type" evidence="8">
    <location>
        <begin position="1024"/>
        <end position="1052"/>
    </location>
</feature>
<feature type="domain" description="C2H2-type" evidence="8">
    <location>
        <begin position="1389"/>
        <end position="1417"/>
    </location>
</feature>
<dbReference type="Gene3D" id="3.30.160.60">
    <property type="entry name" value="Classic Zinc Finger"/>
    <property type="match status" value="17"/>
</dbReference>
<feature type="domain" description="C2H2-type" evidence="8">
    <location>
        <begin position="1111"/>
        <end position="1138"/>
    </location>
</feature>
<keyword evidence="2" id="KW-0677">Repeat</keyword>
<proteinExistence type="predicted"/>
<comment type="caution">
    <text evidence="9">The sequence shown here is derived from an EMBL/GenBank/DDBJ whole genome shotgun (WGS) entry which is preliminary data.</text>
</comment>
<feature type="region of interest" description="Disordered" evidence="7">
    <location>
        <begin position="1164"/>
        <end position="1183"/>
    </location>
</feature>
<feature type="domain" description="C2H2-type" evidence="8">
    <location>
        <begin position="590"/>
        <end position="618"/>
    </location>
</feature>
<dbReference type="PROSITE" id="PS00028">
    <property type="entry name" value="ZINC_FINGER_C2H2_1"/>
    <property type="match status" value="34"/>
</dbReference>
<feature type="compositionally biased region" description="Basic and acidic residues" evidence="7">
    <location>
        <begin position="1164"/>
        <end position="1173"/>
    </location>
</feature>
<feature type="domain" description="C2H2-type" evidence="8">
    <location>
        <begin position="444"/>
        <end position="472"/>
    </location>
</feature>
<evidence type="ECO:0000256" key="6">
    <source>
        <dbReference type="SAM" id="Coils"/>
    </source>
</evidence>
<feature type="domain" description="C2H2-type" evidence="8">
    <location>
        <begin position="679"/>
        <end position="706"/>
    </location>
</feature>